<dbReference type="AlphaFoldDB" id="D8QDH9"/>
<evidence type="ECO:0000313" key="2">
    <source>
        <dbReference type="Proteomes" id="UP000007431"/>
    </source>
</evidence>
<reference evidence="1 2" key="1">
    <citation type="journal article" date="2010" name="Nat. Biotechnol.">
        <title>Genome sequence of the model mushroom Schizophyllum commune.</title>
        <authorList>
            <person name="Ohm R.A."/>
            <person name="de Jong J.F."/>
            <person name="Lugones L.G."/>
            <person name="Aerts A."/>
            <person name="Kothe E."/>
            <person name="Stajich J.E."/>
            <person name="de Vries R.P."/>
            <person name="Record E."/>
            <person name="Levasseur A."/>
            <person name="Baker S.E."/>
            <person name="Bartholomew K.A."/>
            <person name="Coutinho P.M."/>
            <person name="Erdmann S."/>
            <person name="Fowler T.J."/>
            <person name="Gathman A.C."/>
            <person name="Lombard V."/>
            <person name="Henrissat B."/>
            <person name="Knabe N."/>
            <person name="Kuees U."/>
            <person name="Lilly W.W."/>
            <person name="Lindquist E."/>
            <person name="Lucas S."/>
            <person name="Magnuson J.K."/>
            <person name="Piumi F."/>
            <person name="Raudaskoski M."/>
            <person name="Salamov A."/>
            <person name="Schmutz J."/>
            <person name="Schwarze F.W.M.R."/>
            <person name="vanKuyk P.A."/>
            <person name="Horton J.S."/>
            <person name="Grigoriev I.V."/>
            <person name="Woesten H.A.B."/>
        </authorList>
    </citation>
    <scope>NUCLEOTIDE SEQUENCE [LARGE SCALE GENOMIC DNA]</scope>
    <source>
        <strain evidence="2">H4-8 / FGSC 9210</strain>
    </source>
</reference>
<proteinExistence type="predicted"/>
<dbReference type="VEuPathDB" id="FungiDB:SCHCODRAFT_02060873"/>
<dbReference type="Proteomes" id="UP000007431">
    <property type="component" value="Unassembled WGS sequence"/>
</dbReference>
<gene>
    <name evidence="1" type="ORF">SCHCODRAFT_85848</name>
</gene>
<evidence type="ECO:0000313" key="1">
    <source>
        <dbReference type="EMBL" id="EFI93684.1"/>
    </source>
</evidence>
<organism evidence="2">
    <name type="scientific">Schizophyllum commune (strain H4-8 / FGSC 9210)</name>
    <name type="common">Split gill fungus</name>
    <dbReference type="NCBI Taxonomy" id="578458"/>
    <lineage>
        <taxon>Eukaryota</taxon>
        <taxon>Fungi</taxon>
        <taxon>Dikarya</taxon>
        <taxon>Basidiomycota</taxon>
        <taxon>Agaricomycotina</taxon>
        <taxon>Agaricomycetes</taxon>
        <taxon>Agaricomycetidae</taxon>
        <taxon>Agaricales</taxon>
        <taxon>Schizophyllaceae</taxon>
        <taxon>Schizophyllum</taxon>
    </lineage>
</organism>
<accession>D8QDH9</accession>
<dbReference type="EMBL" id="GL377310">
    <property type="protein sequence ID" value="EFI93684.1"/>
    <property type="molecule type" value="Genomic_DNA"/>
</dbReference>
<sequence>MRTFTMMLERSQCVLRSLHLEYICLPQAQFVALLEKVPRLQDFTITNHNVTNDPARPDRPTTIGDTVLERMIVREGADPALLSELRVLKIDGSLHFDPEVLVEMVKSRTNPRLEHLHLHMDGKSVVDVNEPLEGRLKGIMGEKGYTWSWSADISFRKRGVLEAMGRAMEEEESRTGMSETST</sequence>
<dbReference type="HOGENOM" id="CLU_1482811_0_0_1"/>
<keyword evidence="2" id="KW-1185">Reference proteome</keyword>
<dbReference type="InParanoid" id="D8QDH9"/>
<protein>
    <submittedName>
        <fullName evidence="1">Expressed protein</fullName>
    </submittedName>
</protein>
<name>D8QDH9_SCHCM</name>